<evidence type="ECO:0000313" key="2">
    <source>
        <dbReference type="Proteomes" id="UP000190409"/>
    </source>
</evidence>
<gene>
    <name evidence="1" type="ORF">BWX42_08475</name>
</gene>
<protein>
    <submittedName>
        <fullName evidence="1">Uncharacterized protein</fullName>
    </submittedName>
</protein>
<name>A0A1S8KPQ8_9LACT</name>
<accession>A0A1S8KPQ8</accession>
<dbReference type="EMBL" id="MUYF01000003">
    <property type="protein sequence ID" value="OOL81724.1"/>
    <property type="molecule type" value="Genomic_DNA"/>
</dbReference>
<dbReference type="AlphaFoldDB" id="A0A1S8KPQ8"/>
<comment type="caution">
    <text evidence="1">The sequence shown here is derived from an EMBL/GenBank/DDBJ whole genome shotgun (WGS) entry which is preliminary data.</text>
</comment>
<organism evidence="1 2">
    <name type="scientific">Dolosigranulum pigrum</name>
    <dbReference type="NCBI Taxonomy" id="29394"/>
    <lineage>
        <taxon>Bacteria</taxon>
        <taxon>Bacillati</taxon>
        <taxon>Bacillota</taxon>
        <taxon>Bacilli</taxon>
        <taxon>Lactobacillales</taxon>
        <taxon>Carnobacteriaceae</taxon>
        <taxon>Dolosigranulum</taxon>
    </lineage>
</organism>
<dbReference type="Proteomes" id="UP000190409">
    <property type="component" value="Unassembled WGS sequence"/>
</dbReference>
<proteinExistence type="predicted"/>
<sequence length="64" mass="6349">MLESVADYFGVASVSAIRGAAISAIKAKSWTAAAKALISIFGAKVTAGAPAGTLAYYAGGRTVK</sequence>
<reference evidence="1 2" key="1">
    <citation type="submission" date="2017-01" db="EMBL/GenBank/DDBJ databases">
        <title>Complete Genome Sequence of Dolosigranulum pigrum isolated from a Patient with interstitial lung disease.</title>
        <authorList>
            <person name="Mukhopadhyay R."/>
            <person name="Joaquin J."/>
            <person name="Hogue R."/>
            <person name="Fitzgerald S."/>
            <person name="Jospin G."/>
            <person name="Eisen J.A."/>
            <person name="Chaturvedi V."/>
        </authorList>
    </citation>
    <scope>NUCLEOTIDE SEQUENCE [LARGE SCALE GENOMIC DNA]</scope>
    <source>
        <strain evidence="1 2">15S00348</strain>
    </source>
</reference>
<evidence type="ECO:0000313" key="1">
    <source>
        <dbReference type="EMBL" id="OOL81724.1"/>
    </source>
</evidence>